<sequence>MTNKINVALLLVVCLVVAAGVEAMDMEHLTHECHDQCEHACVWPKKSWCKWWCDGRCKNPALLSIQSSDEDEGARDATFDQMKQITRERKT</sequence>
<dbReference type="Proteomes" id="UP001359559">
    <property type="component" value="Unassembled WGS sequence"/>
</dbReference>
<dbReference type="AlphaFoldDB" id="A0AAN9FPJ5"/>
<comment type="caution">
    <text evidence="3">The sequence shown here is derived from an EMBL/GenBank/DDBJ whole genome shotgun (WGS) entry which is preliminary data.</text>
</comment>
<proteinExistence type="predicted"/>
<evidence type="ECO:0000313" key="3">
    <source>
        <dbReference type="EMBL" id="KAK7280100.1"/>
    </source>
</evidence>
<evidence type="ECO:0000256" key="2">
    <source>
        <dbReference type="SAM" id="SignalP"/>
    </source>
</evidence>
<organism evidence="3 4">
    <name type="scientific">Clitoria ternatea</name>
    <name type="common">Butterfly pea</name>
    <dbReference type="NCBI Taxonomy" id="43366"/>
    <lineage>
        <taxon>Eukaryota</taxon>
        <taxon>Viridiplantae</taxon>
        <taxon>Streptophyta</taxon>
        <taxon>Embryophyta</taxon>
        <taxon>Tracheophyta</taxon>
        <taxon>Spermatophyta</taxon>
        <taxon>Magnoliopsida</taxon>
        <taxon>eudicotyledons</taxon>
        <taxon>Gunneridae</taxon>
        <taxon>Pentapetalae</taxon>
        <taxon>rosids</taxon>
        <taxon>fabids</taxon>
        <taxon>Fabales</taxon>
        <taxon>Fabaceae</taxon>
        <taxon>Papilionoideae</taxon>
        <taxon>50 kb inversion clade</taxon>
        <taxon>NPAAA clade</taxon>
        <taxon>indigoferoid/millettioid clade</taxon>
        <taxon>Phaseoleae</taxon>
        <taxon>Clitoria</taxon>
    </lineage>
</organism>
<keyword evidence="2" id="KW-0732">Signal</keyword>
<feature type="chain" id="PRO_5043002570" evidence="2">
    <location>
        <begin position="24"/>
        <end position="91"/>
    </location>
</feature>
<accession>A0AAN9FPJ5</accession>
<gene>
    <name evidence="3" type="ORF">RJT34_25162</name>
</gene>
<feature type="signal peptide" evidence="2">
    <location>
        <begin position="1"/>
        <end position="23"/>
    </location>
</feature>
<evidence type="ECO:0000313" key="4">
    <source>
        <dbReference type="Proteomes" id="UP001359559"/>
    </source>
</evidence>
<feature type="region of interest" description="Disordered" evidence="1">
    <location>
        <begin position="67"/>
        <end position="91"/>
    </location>
</feature>
<dbReference type="EMBL" id="JAYKXN010000006">
    <property type="protein sequence ID" value="KAK7280100.1"/>
    <property type="molecule type" value="Genomic_DNA"/>
</dbReference>
<keyword evidence="4" id="KW-1185">Reference proteome</keyword>
<name>A0AAN9FPJ5_CLITE</name>
<protein>
    <submittedName>
        <fullName evidence="3">Uncharacterized protein</fullName>
    </submittedName>
</protein>
<evidence type="ECO:0000256" key="1">
    <source>
        <dbReference type="SAM" id="MobiDB-lite"/>
    </source>
</evidence>
<reference evidence="3 4" key="1">
    <citation type="submission" date="2024-01" db="EMBL/GenBank/DDBJ databases">
        <title>The genomes of 5 underutilized Papilionoideae crops provide insights into root nodulation and disease resistance.</title>
        <authorList>
            <person name="Yuan L."/>
        </authorList>
    </citation>
    <scope>NUCLEOTIDE SEQUENCE [LARGE SCALE GENOMIC DNA]</scope>
    <source>
        <strain evidence="3">LY-2023</strain>
        <tissue evidence="3">Leaf</tissue>
    </source>
</reference>